<name>A0A8X6TVA7_NEPPI</name>
<sequence length="111" mass="13128">ETFIEVQDSLCVSQYNKDMDERAVLFLKIRNGHTYSNELITRIQKAIEKRLSVLHIPDVIIEIQEIPYNISSKKMEIIVKKIINNQPYIEDTVRNPECLKYYLNIPTLQDF</sequence>
<dbReference type="OrthoDB" id="6434877at2759"/>
<dbReference type="PANTHER" id="PTHR42921:SF1">
    <property type="entry name" value="ACETOACETYL-COA SYNTHETASE"/>
    <property type="match status" value="1"/>
</dbReference>
<evidence type="ECO:0000313" key="1">
    <source>
        <dbReference type="EMBL" id="GFT50087.1"/>
    </source>
</evidence>
<dbReference type="AlphaFoldDB" id="A0A8X6TVA7"/>
<feature type="non-terminal residue" evidence="1">
    <location>
        <position position="1"/>
    </location>
</feature>
<proteinExistence type="predicted"/>
<dbReference type="EMBL" id="BMAW01111876">
    <property type="protein sequence ID" value="GFT50087.1"/>
    <property type="molecule type" value="Genomic_DNA"/>
</dbReference>
<dbReference type="PANTHER" id="PTHR42921">
    <property type="entry name" value="ACETOACETYL-COA SYNTHETASE"/>
    <property type="match status" value="1"/>
</dbReference>
<organism evidence="1 2">
    <name type="scientific">Nephila pilipes</name>
    <name type="common">Giant wood spider</name>
    <name type="synonym">Nephila maculata</name>
    <dbReference type="NCBI Taxonomy" id="299642"/>
    <lineage>
        <taxon>Eukaryota</taxon>
        <taxon>Metazoa</taxon>
        <taxon>Ecdysozoa</taxon>
        <taxon>Arthropoda</taxon>
        <taxon>Chelicerata</taxon>
        <taxon>Arachnida</taxon>
        <taxon>Araneae</taxon>
        <taxon>Araneomorphae</taxon>
        <taxon>Entelegynae</taxon>
        <taxon>Araneoidea</taxon>
        <taxon>Nephilidae</taxon>
        <taxon>Nephila</taxon>
    </lineage>
</organism>
<protein>
    <submittedName>
        <fullName evidence="1">Acetoacetyl-CoA synthetase</fullName>
    </submittedName>
</protein>
<keyword evidence="2" id="KW-1185">Reference proteome</keyword>
<evidence type="ECO:0000313" key="2">
    <source>
        <dbReference type="Proteomes" id="UP000887013"/>
    </source>
</evidence>
<reference evidence="1" key="1">
    <citation type="submission" date="2020-08" db="EMBL/GenBank/DDBJ databases">
        <title>Multicomponent nature underlies the extraordinary mechanical properties of spider dragline silk.</title>
        <authorList>
            <person name="Kono N."/>
            <person name="Nakamura H."/>
            <person name="Mori M."/>
            <person name="Yoshida Y."/>
            <person name="Ohtoshi R."/>
            <person name="Malay A.D."/>
            <person name="Moran D.A.P."/>
            <person name="Tomita M."/>
            <person name="Numata K."/>
            <person name="Arakawa K."/>
        </authorList>
    </citation>
    <scope>NUCLEOTIDE SEQUENCE</scope>
</reference>
<dbReference type="InterPro" id="IPR045851">
    <property type="entry name" value="AMP-bd_C_sf"/>
</dbReference>
<gene>
    <name evidence="1" type="primary">aacs</name>
    <name evidence="1" type="ORF">NPIL_97951</name>
</gene>
<dbReference type="Proteomes" id="UP000887013">
    <property type="component" value="Unassembled WGS sequence"/>
</dbReference>
<dbReference type="Gene3D" id="3.30.300.30">
    <property type="match status" value="1"/>
</dbReference>
<dbReference type="GO" id="GO:0030729">
    <property type="term" value="F:acetoacetate-CoA ligase activity"/>
    <property type="evidence" value="ECO:0007669"/>
    <property type="project" value="TreeGrafter"/>
</dbReference>
<dbReference type="SUPFAM" id="SSF56801">
    <property type="entry name" value="Acetyl-CoA synthetase-like"/>
    <property type="match status" value="1"/>
</dbReference>
<comment type="caution">
    <text evidence="1">The sequence shown here is derived from an EMBL/GenBank/DDBJ whole genome shotgun (WGS) entry which is preliminary data.</text>
</comment>
<accession>A0A8X6TVA7</accession>